<sequence length="198" mass="20446">MPPAASLSRRLLCRMTGRSMLAFFLGFAAMPAFSQTVIPAPSVNGQGNGTQGGMDFPDPYLWHVTGLKPGQQLPVLSGAGPNFRIIHALTEGTPVDMQNCMESRGGYWCRIATVDRPRISGWVDGRYVVKTGGDPPGMIGGVPVDPVIELPVGKGNGGQGNGGKGRGQGGQGSSWQNNGGGYGNPFGNSNGAGGNSDE</sequence>
<dbReference type="RefSeq" id="WP_194416459.1">
    <property type="nucleotide sequence ID" value="NZ_JACXXJ020000005.1"/>
</dbReference>
<evidence type="ECO:0000313" key="3">
    <source>
        <dbReference type="EMBL" id="MBF2714871.1"/>
    </source>
</evidence>
<keyword evidence="2" id="KW-0732">Signal</keyword>
<evidence type="ECO:0000256" key="2">
    <source>
        <dbReference type="SAM" id="SignalP"/>
    </source>
</evidence>
<protein>
    <submittedName>
        <fullName evidence="3">SH3 domain-containing protein</fullName>
    </submittedName>
</protein>
<comment type="caution">
    <text evidence="3">The sequence shown here is derived from an EMBL/GenBank/DDBJ whole genome shotgun (WGS) entry which is preliminary data.</text>
</comment>
<reference evidence="3" key="1">
    <citation type="submission" date="2020-11" db="EMBL/GenBank/DDBJ databases">
        <title>Agrobacterium vitis strain K377 genome.</title>
        <authorList>
            <person name="Xi H."/>
        </authorList>
    </citation>
    <scope>NUCLEOTIDE SEQUENCE</scope>
    <source>
        <strain evidence="3">K377</strain>
    </source>
</reference>
<gene>
    <name evidence="3" type="ORF">IEI95_011685</name>
</gene>
<organism evidence="3 4">
    <name type="scientific">Agrobacterium vitis</name>
    <name type="common">Rhizobium vitis</name>
    <dbReference type="NCBI Taxonomy" id="373"/>
    <lineage>
        <taxon>Bacteria</taxon>
        <taxon>Pseudomonadati</taxon>
        <taxon>Pseudomonadota</taxon>
        <taxon>Alphaproteobacteria</taxon>
        <taxon>Hyphomicrobiales</taxon>
        <taxon>Rhizobiaceae</taxon>
        <taxon>Rhizobium/Agrobacterium group</taxon>
        <taxon>Agrobacterium</taxon>
    </lineage>
</organism>
<evidence type="ECO:0000313" key="4">
    <source>
        <dbReference type="Proteomes" id="UP000655037"/>
    </source>
</evidence>
<accession>A0AAE2UTX6</accession>
<proteinExistence type="predicted"/>
<dbReference type="EMBL" id="JACXXJ020000005">
    <property type="protein sequence ID" value="MBF2714871.1"/>
    <property type="molecule type" value="Genomic_DNA"/>
</dbReference>
<feature type="compositionally biased region" description="Gly residues" evidence="1">
    <location>
        <begin position="154"/>
        <end position="198"/>
    </location>
</feature>
<dbReference type="AlphaFoldDB" id="A0AAE2UTX6"/>
<evidence type="ECO:0000256" key="1">
    <source>
        <dbReference type="SAM" id="MobiDB-lite"/>
    </source>
</evidence>
<feature type="signal peptide" evidence="2">
    <location>
        <begin position="1"/>
        <end position="34"/>
    </location>
</feature>
<name>A0AAE2UTX6_AGRVI</name>
<feature type="chain" id="PRO_5042264474" evidence="2">
    <location>
        <begin position="35"/>
        <end position="198"/>
    </location>
</feature>
<feature type="region of interest" description="Disordered" evidence="1">
    <location>
        <begin position="150"/>
        <end position="198"/>
    </location>
</feature>
<dbReference type="Proteomes" id="UP000655037">
    <property type="component" value="Unassembled WGS sequence"/>
</dbReference>